<sequence length="185" mass="21794">MTLISNFGFACTATPYCLLNIYFVVKILLQITQFSHLNFIPYLKLVCLFRHLSTNISAYLGTHSSRVMTHFQNSSKILSYSDEFGKILKVTWINFENFFRNNVNKIRKMRFDTPTLDKTLALQVSYQYQLLKLFTCTNINHHHHLVPEYRRTNLEEVVLLADLTNFDINFQNINNKPIYRASSKR</sequence>
<dbReference type="AlphaFoldDB" id="A0A1A9WTS3"/>
<name>A0A1A9WTS3_9MUSC</name>
<accession>A0A1A9WTS3</accession>
<reference evidence="1" key="2">
    <citation type="submission" date="2020-05" db="UniProtKB">
        <authorList>
            <consortium name="EnsemblMetazoa"/>
        </authorList>
    </citation>
    <scope>IDENTIFICATION</scope>
    <source>
        <strain evidence="1">IAEA</strain>
    </source>
</reference>
<keyword evidence="2" id="KW-1185">Reference proteome</keyword>
<dbReference type="EnsemblMetazoa" id="GBRI031654-RA">
    <property type="protein sequence ID" value="GBRI031654-PA"/>
    <property type="gene ID" value="GBRI031654"/>
</dbReference>
<evidence type="ECO:0000313" key="1">
    <source>
        <dbReference type="EnsemblMetazoa" id="GBRI031654-PA"/>
    </source>
</evidence>
<proteinExistence type="predicted"/>
<dbReference type="VEuPathDB" id="VectorBase:GBRI031654"/>
<organism evidence="1 2">
    <name type="scientific">Glossina brevipalpis</name>
    <dbReference type="NCBI Taxonomy" id="37001"/>
    <lineage>
        <taxon>Eukaryota</taxon>
        <taxon>Metazoa</taxon>
        <taxon>Ecdysozoa</taxon>
        <taxon>Arthropoda</taxon>
        <taxon>Hexapoda</taxon>
        <taxon>Insecta</taxon>
        <taxon>Pterygota</taxon>
        <taxon>Neoptera</taxon>
        <taxon>Endopterygota</taxon>
        <taxon>Diptera</taxon>
        <taxon>Brachycera</taxon>
        <taxon>Muscomorpha</taxon>
        <taxon>Hippoboscoidea</taxon>
        <taxon>Glossinidae</taxon>
        <taxon>Glossina</taxon>
    </lineage>
</organism>
<reference evidence="2" key="1">
    <citation type="submission" date="2014-03" db="EMBL/GenBank/DDBJ databases">
        <authorList>
            <person name="Aksoy S."/>
            <person name="Warren W."/>
            <person name="Wilson R.K."/>
        </authorList>
    </citation>
    <scope>NUCLEOTIDE SEQUENCE [LARGE SCALE GENOMIC DNA]</scope>
    <source>
        <strain evidence="2">IAEA</strain>
    </source>
</reference>
<protein>
    <submittedName>
        <fullName evidence="1">Uncharacterized protein</fullName>
    </submittedName>
</protein>
<evidence type="ECO:0000313" key="2">
    <source>
        <dbReference type="Proteomes" id="UP000091820"/>
    </source>
</evidence>
<dbReference type="Proteomes" id="UP000091820">
    <property type="component" value="Unassembled WGS sequence"/>
</dbReference>